<name>A0A8W8MNH0_MAGGI</name>
<keyword evidence="3" id="KW-1185">Reference proteome</keyword>
<protein>
    <submittedName>
        <fullName evidence="2">Uncharacterized protein</fullName>
    </submittedName>
</protein>
<feature type="transmembrane region" description="Helical" evidence="1">
    <location>
        <begin position="171"/>
        <end position="193"/>
    </location>
</feature>
<dbReference type="AlphaFoldDB" id="A0A8W8MNH0"/>
<organism evidence="2 3">
    <name type="scientific">Magallana gigas</name>
    <name type="common">Pacific oyster</name>
    <name type="synonym">Crassostrea gigas</name>
    <dbReference type="NCBI Taxonomy" id="29159"/>
    <lineage>
        <taxon>Eukaryota</taxon>
        <taxon>Metazoa</taxon>
        <taxon>Spiralia</taxon>
        <taxon>Lophotrochozoa</taxon>
        <taxon>Mollusca</taxon>
        <taxon>Bivalvia</taxon>
        <taxon>Autobranchia</taxon>
        <taxon>Pteriomorphia</taxon>
        <taxon>Ostreida</taxon>
        <taxon>Ostreoidea</taxon>
        <taxon>Ostreidae</taxon>
        <taxon>Magallana</taxon>
    </lineage>
</organism>
<dbReference type="Proteomes" id="UP000005408">
    <property type="component" value="Unassembled WGS sequence"/>
</dbReference>
<sequence length="241" mass="26982">MTLGKHRVRRFTQIDVCYETSKSLEMVEQCPTNATIFQERSAKKTCDLYPSCSGIPLVYHCVSYKKGLAEVCAPRDQITGFCCALYDEGVGRVVEDYTRPCSNCSFRYPSDNIVKYPQCIAPPKTTFSDNDTKESAPCLNGRKRGKRHAECSGVLNENAGDWKESDSSIDAYVYTIAPPVIFIVCLTIVVTYCKGKKKLDTPQLLFQAVENPDDNEHAEEKLLKKSPVHGVKTTCLLINKE</sequence>
<dbReference type="EnsemblMetazoa" id="G34186.1">
    <property type="protein sequence ID" value="G34186.1:cds"/>
    <property type="gene ID" value="G34186"/>
</dbReference>
<accession>A0A8W8MNH0</accession>
<evidence type="ECO:0000313" key="2">
    <source>
        <dbReference type="EnsemblMetazoa" id="G34186.1:cds"/>
    </source>
</evidence>
<evidence type="ECO:0000313" key="3">
    <source>
        <dbReference type="Proteomes" id="UP000005408"/>
    </source>
</evidence>
<keyword evidence="1" id="KW-1133">Transmembrane helix</keyword>
<reference evidence="2" key="1">
    <citation type="submission" date="2022-08" db="UniProtKB">
        <authorList>
            <consortium name="EnsemblMetazoa"/>
        </authorList>
    </citation>
    <scope>IDENTIFICATION</scope>
    <source>
        <strain evidence="2">05x7-T-G4-1.051#20</strain>
    </source>
</reference>
<keyword evidence="1" id="KW-0472">Membrane</keyword>
<proteinExistence type="predicted"/>
<keyword evidence="1" id="KW-0812">Transmembrane</keyword>
<evidence type="ECO:0000256" key="1">
    <source>
        <dbReference type="SAM" id="Phobius"/>
    </source>
</evidence>